<dbReference type="GO" id="GO:0008270">
    <property type="term" value="F:zinc ion binding"/>
    <property type="evidence" value="ECO:0007669"/>
    <property type="project" value="UniProtKB-KW"/>
</dbReference>
<accession>A0AA36AIB8</accession>
<protein>
    <submittedName>
        <fullName evidence="3">Zinc finger 492-like</fullName>
    </submittedName>
</protein>
<keyword evidence="1" id="KW-0479">Metal-binding</keyword>
<gene>
    <name evidence="3" type="ORF">OCTVUL_1B015470</name>
</gene>
<evidence type="ECO:0000313" key="4">
    <source>
        <dbReference type="Proteomes" id="UP001162480"/>
    </source>
</evidence>
<evidence type="ECO:0000256" key="1">
    <source>
        <dbReference type="PROSITE-ProRule" id="PRU00042"/>
    </source>
</evidence>
<dbReference type="SUPFAM" id="SSF57667">
    <property type="entry name" value="beta-beta-alpha zinc fingers"/>
    <property type="match status" value="2"/>
</dbReference>
<evidence type="ECO:0000259" key="2">
    <source>
        <dbReference type="PROSITE" id="PS50157"/>
    </source>
</evidence>
<proteinExistence type="predicted"/>
<dbReference type="InterPro" id="IPR013087">
    <property type="entry name" value="Znf_C2H2_type"/>
</dbReference>
<sequence length="92" mass="11100">MENELRTRLLKQQRKPYYCDIFSKPFSESGNWTIYKHSHIGEISYHCDVFATHKLTYWRKILYHCVISGKSFFSMAFSSSHKHIHTDEKPYH</sequence>
<evidence type="ECO:0000313" key="3">
    <source>
        <dbReference type="EMBL" id="CAI9716710.1"/>
    </source>
</evidence>
<dbReference type="InterPro" id="IPR036236">
    <property type="entry name" value="Znf_C2H2_sf"/>
</dbReference>
<dbReference type="Proteomes" id="UP001162480">
    <property type="component" value="Chromosome 1"/>
</dbReference>
<feature type="domain" description="C2H2-type" evidence="2">
    <location>
        <begin position="63"/>
        <end position="90"/>
    </location>
</feature>
<keyword evidence="1" id="KW-0862">Zinc</keyword>
<keyword evidence="1" id="KW-0863">Zinc-finger</keyword>
<dbReference type="AlphaFoldDB" id="A0AA36AIB8"/>
<dbReference type="EMBL" id="OX597814">
    <property type="protein sequence ID" value="CAI9716710.1"/>
    <property type="molecule type" value="Genomic_DNA"/>
</dbReference>
<keyword evidence="4" id="KW-1185">Reference proteome</keyword>
<reference evidence="3" key="1">
    <citation type="submission" date="2023-08" db="EMBL/GenBank/DDBJ databases">
        <authorList>
            <person name="Alioto T."/>
            <person name="Alioto T."/>
            <person name="Gomez Garrido J."/>
        </authorList>
    </citation>
    <scope>NUCLEOTIDE SEQUENCE</scope>
</reference>
<name>A0AA36AIB8_OCTVU</name>
<organism evidence="3 4">
    <name type="scientific">Octopus vulgaris</name>
    <name type="common">Common octopus</name>
    <dbReference type="NCBI Taxonomy" id="6645"/>
    <lineage>
        <taxon>Eukaryota</taxon>
        <taxon>Metazoa</taxon>
        <taxon>Spiralia</taxon>
        <taxon>Lophotrochozoa</taxon>
        <taxon>Mollusca</taxon>
        <taxon>Cephalopoda</taxon>
        <taxon>Coleoidea</taxon>
        <taxon>Octopodiformes</taxon>
        <taxon>Octopoda</taxon>
        <taxon>Incirrata</taxon>
        <taxon>Octopodidae</taxon>
        <taxon>Octopus</taxon>
    </lineage>
</organism>
<dbReference type="PROSITE" id="PS50157">
    <property type="entry name" value="ZINC_FINGER_C2H2_2"/>
    <property type="match status" value="1"/>
</dbReference>